<dbReference type="OrthoDB" id="7916166at2"/>
<evidence type="ECO:0000313" key="2">
    <source>
        <dbReference type="EMBL" id="TFF23065.1"/>
    </source>
</evidence>
<accession>A0A4Y8RJ51</accession>
<dbReference type="AlphaFoldDB" id="A0A4Y8RJ51"/>
<evidence type="ECO:0000256" key="1">
    <source>
        <dbReference type="SAM" id="MobiDB-lite"/>
    </source>
</evidence>
<reference evidence="2 3" key="1">
    <citation type="submission" date="2019-03" db="EMBL/GenBank/DDBJ databases">
        <title>Jiella endophytica sp. nov., a novel endophytic bacterium isolated from root of Ficus microcarpa Linn. f.</title>
        <authorList>
            <person name="Tuo L."/>
        </authorList>
    </citation>
    <scope>NUCLEOTIDE SEQUENCE [LARGE SCALE GENOMIC DNA]</scope>
    <source>
        <strain evidence="2 3">CBS5Q-3</strain>
    </source>
</reference>
<feature type="region of interest" description="Disordered" evidence="1">
    <location>
        <begin position="148"/>
        <end position="183"/>
    </location>
</feature>
<evidence type="ECO:0000313" key="3">
    <source>
        <dbReference type="Proteomes" id="UP000298179"/>
    </source>
</evidence>
<name>A0A4Y8RJ51_9HYPH</name>
<organism evidence="2 3">
    <name type="scientific">Jiella endophytica</name>
    <dbReference type="NCBI Taxonomy" id="2558362"/>
    <lineage>
        <taxon>Bacteria</taxon>
        <taxon>Pseudomonadati</taxon>
        <taxon>Pseudomonadota</taxon>
        <taxon>Alphaproteobacteria</taxon>
        <taxon>Hyphomicrobiales</taxon>
        <taxon>Aurantimonadaceae</taxon>
        <taxon>Jiella</taxon>
    </lineage>
</organism>
<protein>
    <submittedName>
        <fullName evidence="2">Uncharacterized protein</fullName>
    </submittedName>
</protein>
<feature type="region of interest" description="Disordered" evidence="1">
    <location>
        <begin position="85"/>
        <end position="106"/>
    </location>
</feature>
<proteinExistence type="predicted"/>
<sequence>MSRLLRRISIVNVATGLAALALVLFGVGLLTREDVADKPYLKIAGSGFIFNYRVADVYYGFTAFVQKPVKNYSVIEATFEDPSGGSPHQVRVKMSPRSSRYGVRSPPLRGVEAHHPYRVSVRLIQNGDGAVLFEDAFTVTSQISDRIVPPQPLTVGPGYTRNPQMPDGWTAPAASDPRLDHAG</sequence>
<dbReference type="RefSeq" id="WP_134762166.1">
    <property type="nucleotide sequence ID" value="NZ_SOZD01000003.1"/>
</dbReference>
<comment type="caution">
    <text evidence="2">The sequence shown here is derived from an EMBL/GenBank/DDBJ whole genome shotgun (WGS) entry which is preliminary data.</text>
</comment>
<dbReference type="EMBL" id="SOZD01000003">
    <property type="protein sequence ID" value="TFF23065.1"/>
    <property type="molecule type" value="Genomic_DNA"/>
</dbReference>
<keyword evidence="3" id="KW-1185">Reference proteome</keyword>
<dbReference type="Proteomes" id="UP000298179">
    <property type="component" value="Unassembled WGS sequence"/>
</dbReference>
<gene>
    <name evidence="2" type="ORF">E3C22_11520</name>
</gene>